<dbReference type="InterPro" id="IPR002933">
    <property type="entry name" value="Peptidase_M20"/>
</dbReference>
<dbReference type="EMBL" id="JAGQLK010000062">
    <property type="protein sequence ID" value="MCA9383377.1"/>
    <property type="molecule type" value="Genomic_DNA"/>
</dbReference>
<reference evidence="7" key="1">
    <citation type="submission" date="2020-04" db="EMBL/GenBank/DDBJ databases">
        <authorList>
            <person name="Zhang T."/>
        </authorList>
    </citation>
    <scope>NUCLEOTIDE SEQUENCE</scope>
    <source>
        <strain evidence="7">HKST-UBA14</strain>
    </source>
</reference>
<dbReference type="GO" id="GO:0016787">
    <property type="term" value="F:hydrolase activity"/>
    <property type="evidence" value="ECO:0007669"/>
    <property type="project" value="UniProtKB-KW"/>
</dbReference>
<dbReference type="Pfam" id="PF07687">
    <property type="entry name" value="M20_dimer"/>
    <property type="match status" value="1"/>
</dbReference>
<dbReference type="Proteomes" id="UP000783287">
    <property type="component" value="Unassembled WGS sequence"/>
</dbReference>
<evidence type="ECO:0000256" key="5">
    <source>
        <dbReference type="ARBA" id="ARBA00022833"/>
    </source>
</evidence>
<comment type="cofactor">
    <cofactor evidence="1">
        <name>Zn(2+)</name>
        <dbReference type="ChEBI" id="CHEBI:29105"/>
    </cofactor>
</comment>
<dbReference type="SUPFAM" id="SSF53187">
    <property type="entry name" value="Zn-dependent exopeptidases"/>
    <property type="match status" value="1"/>
</dbReference>
<proteinExistence type="inferred from homology"/>
<evidence type="ECO:0000313" key="7">
    <source>
        <dbReference type="EMBL" id="MCA9383377.1"/>
    </source>
</evidence>
<feature type="domain" description="Peptidase M20 dimerisation" evidence="6">
    <location>
        <begin position="165"/>
        <end position="279"/>
    </location>
</feature>
<keyword evidence="5" id="KW-0862">Zinc</keyword>
<protein>
    <submittedName>
        <fullName evidence="7">M20 family metallopeptidase</fullName>
    </submittedName>
</protein>
<sequence length="380" mass="42245">MKELLKNSISKKSYSDGKQYEKAYVDYLEGYVLENLKGFSVQRQRVANNRENLFITDGKQCKFLIVNHTDTVQPGTGWTVDPLQAIERDGKVFGLGSSDTKGNTASFLTALSNTQKLEGISLLLYVDEEYDFLGMKKFVNSELATMLSPEYIMSVDGTGLVMGNGCRGLIEIELELSGVTGHSANPMSGASVNIGFLKMIDNLLAELECFESESLGKPTLNIAQMQGGSLIDKNNKYSFSSQGNKIPDFLSAILEIRTIPGIDINWLKDLLKRLAETEGLRISKLDVRHELNAYETPLDKINGIYECIRSVTNNSELLDAANFGYLDLAMLTDRYPEAKIFSFGGGTNGQSHKADEYVLMKDLEMSCQVYTKILSYVQRN</sequence>
<dbReference type="Pfam" id="PF01546">
    <property type="entry name" value="Peptidase_M20"/>
    <property type="match status" value="1"/>
</dbReference>
<keyword evidence="3" id="KW-0479">Metal-binding</keyword>
<name>A0A955L5H2_9BACT</name>
<dbReference type="InterPro" id="IPR011650">
    <property type="entry name" value="Peptidase_M20_dimer"/>
</dbReference>
<organism evidence="7 8">
    <name type="scientific">Candidatus Dojkabacteria bacterium</name>
    <dbReference type="NCBI Taxonomy" id="2099670"/>
    <lineage>
        <taxon>Bacteria</taxon>
        <taxon>Candidatus Dojkabacteria</taxon>
    </lineage>
</organism>
<dbReference type="InterPro" id="IPR050072">
    <property type="entry name" value="Peptidase_M20A"/>
</dbReference>
<evidence type="ECO:0000259" key="6">
    <source>
        <dbReference type="Pfam" id="PF07687"/>
    </source>
</evidence>
<evidence type="ECO:0000313" key="8">
    <source>
        <dbReference type="Proteomes" id="UP000783287"/>
    </source>
</evidence>
<dbReference type="PANTHER" id="PTHR43808:SF8">
    <property type="entry name" value="PEPTIDASE M20 DIMERISATION DOMAIN-CONTAINING PROTEIN"/>
    <property type="match status" value="1"/>
</dbReference>
<dbReference type="PANTHER" id="PTHR43808">
    <property type="entry name" value="ACETYLORNITHINE DEACETYLASE"/>
    <property type="match status" value="1"/>
</dbReference>
<comment type="similarity">
    <text evidence="2">Belongs to the peptidase M20A family.</text>
</comment>
<dbReference type="GO" id="GO:0046872">
    <property type="term" value="F:metal ion binding"/>
    <property type="evidence" value="ECO:0007669"/>
    <property type="project" value="UniProtKB-KW"/>
</dbReference>
<accession>A0A955L5H2</accession>
<dbReference type="SUPFAM" id="SSF55031">
    <property type="entry name" value="Bacterial exopeptidase dimerisation domain"/>
    <property type="match status" value="1"/>
</dbReference>
<evidence type="ECO:0000256" key="1">
    <source>
        <dbReference type="ARBA" id="ARBA00001947"/>
    </source>
</evidence>
<dbReference type="InterPro" id="IPR036264">
    <property type="entry name" value="Bact_exopeptidase_dim_dom"/>
</dbReference>
<dbReference type="AlphaFoldDB" id="A0A955L5H2"/>
<dbReference type="Gene3D" id="3.40.630.10">
    <property type="entry name" value="Zn peptidases"/>
    <property type="match status" value="1"/>
</dbReference>
<evidence type="ECO:0000256" key="3">
    <source>
        <dbReference type="ARBA" id="ARBA00022723"/>
    </source>
</evidence>
<gene>
    <name evidence="7" type="ORF">KC909_03360</name>
</gene>
<keyword evidence="4" id="KW-0378">Hydrolase</keyword>
<comment type="caution">
    <text evidence="7">The sequence shown here is derived from an EMBL/GenBank/DDBJ whole genome shotgun (WGS) entry which is preliminary data.</text>
</comment>
<evidence type="ECO:0000256" key="2">
    <source>
        <dbReference type="ARBA" id="ARBA00006247"/>
    </source>
</evidence>
<reference evidence="7" key="2">
    <citation type="journal article" date="2021" name="Microbiome">
        <title>Successional dynamics and alternative stable states in a saline activated sludge microbial community over 9 years.</title>
        <authorList>
            <person name="Wang Y."/>
            <person name="Ye J."/>
            <person name="Ju F."/>
            <person name="Liu L."/>
            <person name="Boyd J.A."/>
            <person name="Deng Y."/>
            <person name="Parks D.H."/>
            <person name="Jiang X."/>
            <person name="Yin X."/>
            <person name="Woodcroft B.J."/>
            <person name="Tyson G.W."/>
            <person name="Hugenholtz P."/>
            <person name="Polz M.F."/>
            <person name="Zhang T."/>
        </authorList>
    </citation>
    <scope>NUCLEOTIDE SEQUENCE</scope>
    <source>
        <strain evidence="7">HKST-UBA14</strain>
    </source>
</reference>
<dbReference type="Gene3D" id="3.30.70.360">
    <property type="match status" value="1"/>
</dbReference>
<evidence type="ECO:0000256" key="4">
    <source>
        <dbReference type="ARBA" id="ARBA00022801"/>
    </source>
</evidence>